<keyword evidence="2" id="KW-1185">Reference proteome</keyword>
<comment type="caution">
    <text evidence="1">The sequence shown here is derived from an EMBL/GenBank/DDBJ whole genome shotgun (WGS) entry which is preliminary data.</text>
</comment>
<dbReference type="RefSeq" id="WP_310375661.1">
    <property type="nucleotide sequence ID" value="NZ_JAVDYB010000001.1"/>
</dbReference>
<accession>A0AAE3YVX6</accession>
<dbReference type="AlphaFoldDB" id="A0AAE3YVX6"/>
<evidence type="ECO:0000313" key="2">
    <source>
        <dbReference type="Proteomes" id="UP001183643"/>
    </source>
</evidence>
<evidence type="ECO:0000313" key="1">
    <source>
        <dbReference type="EMBL" id="MDR7280868.1"/>
    </source>
</evidence>
<organism evidence="1 2">
    <name type="scientific">Catenuloplanes atrovinosus</name>
    <dbReference type="NCBI Taxonomy" id="137266"/>
    <lineage>
        <taxon>Bacteria</taxon>
        <taxon>Bacillati</taxon>
        <taxon>Actinomycetota</taxon>
        <taxon>Actinomycetes</taxon>
        <taxon>Micromonosporales</taxon>
        <taxon>Micromonosporaceae</taxon>
        <taxon>Catenuloplanes</taxon>
    </lineage>
</organism>
<dbReference type="Proteomes" id="UP001183643">
    <property type="component" value="Unassembled WGS sequence"/>
</dbReference>
<reference evidence="1" key="1">
    <citation type="submission" date="2023-07" db="EMBL/GenBank/DDBJ databases">
        <title>Sequencing the genomes of 1000 actinobacteria strains.</title>
        <authorList>
            <person name="Klenk H.-P."/>
        </authorList>
    </citation>
    <scope>NUCLEOTIDE SEQUENCE</scope>
    <source>
        <strain evidence="1">DSM 44707</strain>
    </source>
</reference>
<sequence>MSNGKGGIREMTLVFTLALLGVGLASLLAFIPWYETSAAESAIVDVRIPLFDPPDSAAQGSGR</sequence>
<proteinExistence type="predicted"/>
<name>A0AAE3YVX6_9ACTN</name>
<gene>
    <name evidence="1" type="ORF">J2S41_007646</name>
</gene>
<protein>
    <submittedName>
        <fullName evidence="1">Uncharacterized protein</fullName>
    </submittedName>
</protein>
<dbReference type="EMBL" id="JAVDYB010000001">
    <property type="protein sequence ID" value="MDR7280868.1"/>
    <property type="molecule type" value="Genomic_DNA"/>
</dbReference>